<feature type="domain" description="FtsK" evidence="4">
    <location>
        <begin position="129"/>
        <end position="315"/>
    </location>
</feature>
<protein>
    <recommendedName>
        <fullName evidence="4">FtsK domain-containing protein</fullName>
    </recommendedName>
</protein>
<dbReference type="Proteomes" id="UP000321685">
    <property type="component" value="Unassembled WGS sequence"/>
</dbReference>
<evidence type="ECO:0000256" key="3">
    <source>
        <dbReference type="PROSITE-ProRule" id="PRU00289"/>
    </source>
</evidence>
<evidence type="ECO:0000313" key="6">
    <source>
        <dbReference type="Proteomes" id="UP000321685"/>
    </source>
</evidence>
<comment type="caution">
    <text evidence="5">The sequence shown here is derived from an EMBL/GenBank/DDBJ whole genome shotgun (WGS) entry which is preliminary data.</text>
</comment>
<dbReference type="Gene3D" id="3.40.50.300">
    <property type="entry name" value="P-loop containing nucleotide triphosphate hydrolases"/>
    <property type="match status" value="1"/>
</dbReference>
<dbReference type="InterPro" id="IPR050206">
    <property type="entry name" value="FtsK/SpoIIIE/SftA"/>
</dbReference>
<keyword evidence="2 3" id="KW-0067">ATP-binding</keyword>
<dbReference type="SUPFAM" id="SSF52540">
    <property type="entry name" value="P-loop containing nucleoside triphosphate hydrolases"/>
    <property type="match status" value="1"/>
</dbReference>
<dbReference type="GO" id="GO:0003677">
    <property type="term" value="F:DNA binding"/>
    <property type="evidence" value="ECO:0007669"/>
    <property type="project" value="InterPro"/>
</dbReference>
<name>A0A511DID5_9PSEU</name>
<organism evidence="5 6">
    <name type="scientific">Pseudonocardia sulfidoxydans NBRC 16205</name>
    <dbReference type="NCBI Taxonomy" id="1223511"/>
    <lineage>
        <taxon>Bacteria</taxon>
        <taxon>Bacillati</taxon>
        <taxon>Actinomycetota</taxon>
        <taxon>Actinomycetes</taxon>
        <taxon>Pseudonocardiales</taxon>
        <taxon>Pseudonocardiaceae</taxon>
        <taxon>Pseudonocardia</taxon>
    </lineage>
</organism>
<evidence type="ECO:0000313" key="5">
    <source>
        <dbReference type="EMBL" id="GEL22768.1"/>
    </source>
</evidence>
<reference evidence="5 6" key="1">
    <citation type="submission" date="2019-07" db="EMBL/GenBank/DDBJ databases">
        <title>Whole genome shotgun sequence of Pseudonocardia sulfidoxydans NBRC 16205.</title>
        <authorList>
            <person name="Hosoyama A."/>
            <person name="Uohara A."/>
            <person name="Ohji S."/>
            <person name="Ichikawa N."/>
        </authorList>
    </citation>
    <scope>NUCLEOTIDE SEQUENCE [LARGE SCALE GENOMIC DNA]</scope>
    <source>
        <strain evidence="5 6">NBRC 16205</strain>
    </source>
</reference>
<dbReference type="RefSeq" id="WP_147104629.1">
    <property type="nucleotide sequence ID" value="NZ_BJVJ01000012.1"/>
</dbReference>
<dbReference type="PANTHER" id="PTHR22683:SF41">
    <property type="entry name" value="DNA TRANSLOCASE FTSK"/>
    <property type="match status" value="1"/>
</dbReference>
<accession>A0A511DID5</accession>
<sequence length="371" mass="39186">MSRAHDPWAVAVAELVDRWRATIEGTDAARSGASAAGIAYTSGPTVCDVRIIGEAGPIVLTVRLLPGQVPDDVAAVAPRIAEGMGVAAARVRPYRPGYVRVALLLADPLAAELPLVDGPGVLIGRGEDGGELRVDPVDLPHVIVQGQTRSGKSTWLYALLAQLARDPRVEVAGVDPSGITLRPFTSTHHAHRQVLGLGDLVRVEAVLADLVADLDARLAAMPPDRDVLPIGDEWSLRVVVLDEWPALLRALDATDPKQGKRVRALVARLLAEAHKVGHRVILAAQRAEATIVGAAERAQCAGRLSFRVDSRDSLGLLHSDAETFAVEHVSAPPGIALCTWPGRPLARVRGPFLGGYAEYAAVVTGTTRDAA</sequence>
<evidence type="ECO:0000256" key="2">
    <source>
        <dbReference type="ARBA" id="ARBA00022840"/>
    </source>
</evidence>
<dbReference type="InterPro" id="IPR002543">
    <property type="entry name" value="FtsK_dom"/>
</dbReference>
<dbReference type="InterPro" id="IPR027417">
    <property type="entry name" value="P-loop_NTPase"/>
</dbReference>
<gene>
    <name evidence="5" type="ORF">PSU4_17220</name>
</gene>
<evidence type="ECO:0000259" key="4">
    <source>
        <dbReference type="PROSITE" id="PS50901"/>
    </source>
</evidence>
<keyword evidence="6" id="KW-1185">Reference proteome</keyword>
<dbReference type="Pfam" id="PF01580">
    <property type="entry name" value="FtsK_SpoIIIE"/>
    <property type="match status" value="1"/>
</dbReference>
<keyword evidence="1 3" id="KW-0547">Nucleotide-binding</keyword>
<proteinExistence type="predicted"/>
<evidence type="ECO:0000256" key="1">
    <source>
        <dbReference type="ARBA" id="ARBA00022741"/>
    </source>
</evidence>
<dbReference type="AlphaFoldDB" id="A0A511DID5"/>
<dbReference type="PANTHER" id="PTHR22683">
    <property type="entry name" value="SPORULATION PROTEIN RELATED"/>
    <property type="match status" value="1"/>
</dbReference>
<dbReference type="PROSITE" id="PS50901">
    <property type="entry name" value="FTSK"/>
    <property type="match status" value="1"/>
</dbReference>
<dbReference type="OrthoDB" id="5149094at2"/>
<dbReference type="EMBL" id="BJVJ01000012">
    <property type="protein sequence ID" value="GEL22768.1"/>
    <property type="molecule type" value="Genomic_DNA"/>
</dbReference>
<feature type="binding site" evidence="3">
    <location>
        <begin position="146"/>
        <end position="153"/>
    </location>
    <ligand>
        <name>ATP</name>
        <dbReference type="ChEBI" id="CHEBI:30616"/>
    </ligand>
</feature>
<dbReference type="GO" id="GO:0005524">
    <property type="term" value="F:ATP binding"/>
    <property type="evidence" value="ECO:0007669"/>
    <property type="project" value="UniProtKB-UniRule"/>
</dbReference>